<protein>
    <recommendedName>
        <fullName evidence="7">DUF1907 domain-containing protein</fullName>
    </recommendedName>
</protein>
<evidence type="ECO:0000313" key="8">
    <source>
        <dbReference type="EMBL" id="KIX92085.1"/>
    </source>
</evidence>
<dbReference type="EMBL" id="KN848110">
    <property type="protein sequence ID" value="KIX92085.1"/>
    <property type="molecule type" value="Genomic_DNA"/>
</dbReference>
<dbReference type="VEuPathDB" id="FungiDB:Z520_12169"/>
<dbReference type="SMART" id="SM01168">
    <property type="entry name" value="DUF1907"/>
    <property type="match status" value="1"/>
</dbReference>
<proteinExistence type="predicted"/>
<dbReference type="AlphaFoldDB" id="A0A0D2GRC5"/>
<evidence type="ECO:0000256" key="5">
    <source>
        <dbReference type="ARBA" id="ARBA00022833"/>
    </source>
</evidence>
<name>A0A0D2GRC5_9EURO</name>
<comment type="subcellular location">
    <subcellularLocation>
        <location evidence="1">Nucleus</location>
    </subcellularLocation>
</comment>
<evidence type="ECO:0000256" key="1">
    <source>
        <dbReference type="ARBA" id="ARBA00004123"/>
    </source>
</evidence>
<dbReference type="SUPFAM" id="SSF117856">
    <property type="entry name" value="AF0104/ALDC/Ptd012-like"/>
    <property type="match status" value="1"/>
</dbReference>
<dbReference type="GO" id="GO:0005634">
    <property type="term" value="C:nucleus"/>
    <property type="evidence" value="ECO:0007669"/>
    <property type="project" value="UniProtKB-SubCell"/>
</dbReference>
<keyword evidence="9" id="KW-1185">Reference proteome</keyword>
<accession>A0A0D2GRC5</accession>
<dbReference type="PANTHER" id="PTHR13204">
    <property type="entry name" value="PTD012 PROTEIN"/>
    <property type="match status" value="1"/>
</dbReference>
<keyword evidence="3" id="KW-0479">Metal-binding</keyword>
<dbReference type="PANTHER" id="PTHR13204:SF1">
    <property type="entry name" value="ESTER HYDROLASE C11ORF54"/>
    <property type="match status" value="1"/>
</dbReference>
<gene>
    <name evidence="8" type="ORF">Z520_12169</name>
</gene>
<dbReference type="GO" id="GO:0016788">
    <property type="term" value="F:hydrolase activity, acting on ester bonds"/>
    <property type="evidence" value="ECO:0007669"/>
    <property type="project" value="TreeGrafter"/>
</dbReference>
<keyword evidence="5" id="KW-0862">Zinc</keyword>
<comment type="subunit">
    <text evidence="2">Monomer.</text>
</comment>
<dbReference type="CDD" id="cd17298">
    <property type="entry name" value="DUF1907"/>
    <property type="match status" value="1"/>
</dbReference>
<evidence type="ECO:0000256" key="2">
    <source>
        <dbReference type="ARBA" id="ARBA00011245"/>
    </source>
</evidence>
<dbReference type="Pfam" id="PF08925">
    <property type="entry name" value="DUF1907"/>
    <property type="match status" value="1"/>
</dbReference>
<keyword evidence="4" id="KW-0378">Hydrolase</keyword>
<dbReference type="InterPro" id="IPR015021">
    <property type="entry name" value="C11orf54_DUF1907"/>
</dbReference>
<evidence type="ECO:0000256" key="4">
    <source>
        <dbReference type="ARBA" id="ARBA00022801"/>
    </source>
</evidence>
<evidence type="ECO:0000313" key="9">
    <source>
        <dbReference type="Proteomes" id="UP000053411"/>
    </source>
</evidence>
<evidence type="ECO:0000259" key="7">
    <source>
        <dbReference type="SMART" id="SM01168"/>
    </source>
</evidence>
<evidence type="ECO:0000256" key="6">
    <source>
        <dbReference type="ARBA" id="ARBA00023242"/>
    </source>
</evidence>
<sequence>MASHNPWQVKKVALSPPSLASLAEAIASGLSSNFAVSSCSMATPPDLTAAPYHLAGPGLGGSTRIVDVGGPPNLAPSPNLTKKYDLAAIARQVDMSPSTGFLLGAGAGPFYVLGQNSELMPNFAYGTAAGQGGGAADSVRNRTHYAKITAADTVCCAPIPQESTGFAFMCNLFCSDGVPCECLHVTARSRSGPLNFTATIQHALQAAFGDKLISLGGVFLINKGTAKLHVMPDFPTQPFTSRADVDRWLRYFDMSFAAEEPPLVCLSVLHSGHDGGLALRMEHTHCFTVSPEGVAAGGNGDRETTKGGHYHYDLDETRDEIEYEGWFNVAELLYRVDQPGS</sequence>
<keyword evidence="6" id="KW-0539">Nucleus</keyword>
<dbReference type="GO" id="GO:0008270">
    <property type="term" value="F:zinc ion binding"/>
    <property type="evidence" value="ECO:0007669"/>
    <property type="project" value="TreeGrafter"/>
</dbReference>
<reference evidence="8 9" key="1">
    <citation type="submission" date="2015-01" db="EMBL/GenBank/DDBJ databases">
        <title>The Genome Sequence of Fonsecaea multimorphosa CBS 102226.</title>
        <authorList>
            <consortium name="The Broad Institute Genomics Platform"/>
            <person name="Cuomo C."/>
            <person name="de Hoog S."/>
            <person name="Gorbushina A."/>
            <person name="Stielow B."/>
            <person name="Teixiera M."/>
            <person name="Abouelleil A."/>
            <person name="Chapman S.B."/>
            <person name="Priest M."/>
            <person name="Young S.K."/>
            <person name="Wortman J."/>
            <person name="Nusbaum C."/>
            <person name="Birren B."/>
        </authorList>
    </citation>
    <scope>NUCLEOTIDE SEQUENCE [LARGE SCALE GENOMIC DNA]</scope>
    <source>
        <strain evidence="8 9">CBS 102226</strain>
    </source>
</reference>
<dbReference type="RefSeq" id="XP_016626208.1">
    <property type="nucleotide sequence ID" value="XM_016782656.1"/>
</dbReference>
<feature type="domain" description="DUF1907" evidence="7">
    <location>
        <begin position="25"/>
        <end position="336"/>
    </location>
</feature>
<evidence type="ECO:0000256" key="3">
    <source>
        <dbReference type="ARBA" id="ARBA00022723"/>
    </source>
</evidence>
<dbReference type="OrthoDB" id="5119241at2759"/>
<dbReference type="GeneID" id="27717915"/>
<organism evidence="8 9">
    <name type="scientific">Fonsecaea multimorphosa CBS 102226</name>
    <dbReference type="NCBI Taxonomy" id="1442371"/>
    <lineage>
        <taxon>Eukaryota</taxon>
        <taxon>Fungi</taxon>
        <taxon>Dikarya</taxon>
        <taxon>Ascomycota</taxon>
        <taxon>Pezizomycotina</taxon>
        <taxon>Eurotiomycetes</taxon>
        <taxon>Chaetothyriomycetidae</taxon>
        <taxon>Chaetothyriales</taxon>
        <taxon>Herpotrichiellaceae</taxon>
        <taxon>Fonsecaea</taxon>
    </lineage>
</organism>
<dbReference type="Proteomes" id="UP000053411">
    <property type="component" value="Unassembled WGS sequence"/>
</dbReference>